<accession>A0A8T9Q1C1</accession>
<protein>
    <submittedName>
        <fullName evidence="1">Uncharacterized protein</fullName>
    </submittedName>
</protein>
<dbReference type="Proteomes" id="UP000831796">
    <property type="component" value="Chromosome"/>
</dbReference>
<organism evidence="1 2">
    <name type="scientific">Hymenobacter cellulosilyticus</name>
    <dbReference type="NCBI Taxonomy" id="2932248"/>
    <lineage>
        <taxon>Bacteria</taxon>
        <taxon>Pseudomonadati</taxon>
        <taxon>Bacteroidota</taxon>
        <taxon>Cytophagia</taxon>
        <taxon>Cytophagales</taxon>
        <taxon>Hymenobacteraceae</taxon>
        <taxon>Hymenobacter</taxon>
    </lineage>
</organism>
<dbReference type="RefSeq" id="WP_244673645.1">
    <property type="nucleotide sequence ID" value="NZ_CP095046.1"/>
</dbReference>
<keyword evidence="2" id="KW-1185">Reference proteome</keyword>
<name>A0A8T9Q1C1_9BACT</name>
<dbReference type="EMBL" id="CP095046">
    <property type="protein sequence ID" value="UOQ70221.1"/>
    <property type="molecule type" value="Genomic_DNA"/>
</dbReference>
<proteinExistence type="predicted"/>
<reference evidence="1" key="1">
    <citation type="submission" date="2022-04" db="EMBL/GenBank/DDBJ databases">
        <title>Hymenobacter sp. isolated from the air.</title>
        <authorList>
            <person name="Won M."/>
            <person name="Lee C.-M."/>
            <person name="Woen H.-Y."/>
            <person name="Kwon S.-W."/>
        </authorList>
    </citation>
    <scope>NUCLEOTIDE SEQUENCE</scope>
    <source>
        <strain evidence="1">5116S-3</strain>
    </source>
</reference>
<dbReference type="AlphaFoldDB" id="A0A8T9Q1C1"/>
<evidence type="ECO:0000313" key="1">
    <source>
        <dbReference type="EMBL" id="UOQ70221.1"/>
    </source>
</evidence>
<evidence type="ECO:0000313" key="2">
    <source>
        <dbReference type="Proteomes" id="UP000831796"/>
    </source>
</evidence>
<gene>
    <name evidence="1" type="ORF">MUN79_15815</name>
</gene>
<dbReference type="KEGG" id="hcu:MUN79_15815"/>
<sequence length="54" mass="5980">MKSNARLLVSASMVGRTHTATLLEITAGFGKEPERMELAHRIAEPMGRKKQPTM</sequence>